<dbReference type="GO" id="GO:0000155">
    <property type="term" value="F:phosphorelay sensor kinase activity"/>
    <property type="evidence" value="ECO:0007669"/>
    <property type="project" value="InterPro"/>
</dbReference>
<feature type="domain" description="Histidine kinase/HSP90-like ATPase" evidence="11">
    <location>
        <begin position="217"/>
        <end position="321"/>
    </location>
</feature>
<comment type="catalytic activity">
    <reaction evidence="1">
        <text>ATP + protein L-histidine = ADP + protein N-phospho-L-histidine.</text>
        <dbReference type="EC" id="2.7.13.3"/>
    </reaction>
</comment>
<accession>A0A3M8XAI1</accession>
<evidence type="ECO:0000256" key="5">
    <source>
        <dbReference type="ARBA" id="ARBA00022741"/>
    </source>
</evidence>
<keyword evidence="4" id="KW-0808">Transferase</keyword>
<name>A0A3M8XAI1_9ACTN</name>
<dbReference type="GO" id="GO:0016020">
    <property type="term" value="C:membrane"/>
    <property type="evidence" value="ECO:0007669"/>
    <property type="project" value="InterPro"/>
</dbReference>
<feature type="domain" description="Signal transduction histidine kinase subgroup 3 dimerisation and phosphoacceptor" evidence="12">
    <location>
        <begin position="117"/>
        <end position="182"/>
    </location>
</feature>
<dbReference type="InterPro" id="IPR050482">
    <property type="entry name" value="Sensor_HK_TwoCompSys"/>
</dbReference>
<evidence type="ECO:0000313" key="14">
    <source>
        <dbReference type="Proteomes" id="UP000275401"/>
    </source>
</evidence>
<feature type="compositionally biased region" description="Low complexity" evidence="9">
    <location>
        <begin position="292"/>
        <end position="305"/>
    </location>
</feature>
<keyword evidence="10" id="KW-0812">Transmembrane</keyword>
<keyword evidence="10" id="KW-1133">Transmembrane helix</keyword>
<feature type="region of interest" description="Disordered" evidence="9">
    <location>
        <begin position="285"/>
        <end position="336"/>
    </location>
</feature>
<dbReference type="Gene3D" id="1.20.5.1930">
    <property type="match status" value="1"/>
</dbReference>
<keyword evidence="14" id="KW-1185">Reference proteome</keyword>
<feature type="transmembrane region" description="Helical" evidence="10">
    <location>
        <begin position="6"/>
        <end position="29"/>
    </location>
</feature>
<dbReference type="PANTHER" id="PTHR24421:SF10">
    <property type="entry name" value="NITRATE_NITRITE SENSOR PROTEIN NARQ"/>
    <property type="match status" value="1"/>
</dbReference>
<reference evidence="13 14" key="1">
    <citation type="submission" date="2018-11" db="EMBL/GenBank/DDBJ databases">
        <title>The Potential of Streptomyces as Biocontrol Agents against the Tomato grey mould, Botrytis cinerea (Gray mold) Frontiers in Microbiology.</title>
        <authorList>
            <person name="Li D."/>
        </authorList>
    </citation>
    <scope>NUCLEOTIDE SEQUENCE [LARGE SCALE GENOMIC DNA]</scope>
    <source>
        <strain evidence="13 14">NEAU-LD23</strain>
    </source>
</reference>
<dbReference type="Proteomes" id="UP000275401">
    <property type="component" value="Unassembled WGS sequence"/>
</dbReference>
<keyword evidence="8" id="KW-0902">Two-component regulatory system</keyword>
<gene>
    <name evidence="13" type="ORF">EEJ42_00160</name>
</gene>
<evidence type="ECO:0000256" key="8">
    <source>
        <dbReference type="ARBA" id="ARBA00023012"/>
    </source>
</evidence>
<evidence type="ECO:0000256" key="3">
    <source>
        <dbReference type="ARBA" id="ARBA00022553"/>
    </source>
</evidence>
<evidence type="ECO:0000256" key="7">
    <source>
        <dbReference type="ARBA" id="ARBA00022840"/>
    </source>
</evidence>
<feature type="transmembrane region" description="Helical" evidence="10">
    <location>
        <begin position="63"/>
        <end position="81"/>
    </location>
</feature>
<comment type="caution">
    <text evidence="13">The sequence shown here is derived from an EMBL/GenBank/DDBJ whole genome shotgun (WGS) entry which is preliminary data.</text>
</comment>
<dbReference type="CDD" id="cd16917">
    <property type="entry name" value="HATPase_UhpB-NarQ-NarX-like"/>
    <property type="match status" value="1"/>
</dbReference>
<sequence length="453" mass="48297">MAAGVAVGAGVSVLSLWWVVPTAVAAYGVGRGRGRTGAAVVVFVGVVSAGVVSAAVVPSLLGLGSRFVGVVVCGVMVPWFAGRFRRQYAELVRAGWERAEQAERERWLIAERARLRERARIAQDMHDALGHDLSLIALSAGALKLAPGLEERHRRTAQEIRARAAVAVDRLGEVIGVLREQESPGGIASLVDEAAAAGLAVELRAEGADTGLPPQVERAAYRVVQEALTNAAKHAPGAAVTVRVAYGEEETFVRVENTATGATGPRTRGGGRGLSGLDERVRRAGGSFAYGPQDPQDTQDPQATQNSRGGGFAVEARLPHTPPEPTAPPVRQEHRRARHRVRRVLVAAVMVPLVTGAGLSAALMGWERVTASRAVLDPGDFARLRVGQDRSEVERVLPDRQMAHHPSAAEPEGRGIRCEYYAMTADRFDDRSGDAYRLCFRGDVLVARDALTP</sequence>
<keyword evidence="7" id="KW-0067">ATP-binding</keyword>
<dbReference type="SUPFAM" id="SSF55874">
    <property type="entry name" value="ATPase domain of HSP90 chaperone/DNA topoisomerase II/histidine kinase"/>
    <property type="match status" value="1"/>
</dbReference>
<evidence type="ECO:0000313" key="13">
    <source>
        <dbReference type="EMBL" id="RNG39402.1"/>
    </source>
</evidence>
<evidence type="ECO:0000256" key="10">
    <source>
        <dbReference type="SAM" id="Phobius"/>
    </source>
</evidence>
<feature type="transmembrane region" description="Helical" evidence="10">
    <location>
        <begin position="36"/>
        <end position="57"/>
    </location>
</feature>
<dbReference type="InterPro" id="IPR003594">
    <property type="entry name" value="HATPase_dom"/>
</dbReference>
<keyword evidence="6 13" id="KW-0418">Kinase</keyword>
<evidence type="ECO:0000259" key="11">
    <source>
        <dbReference type="Pfam" id="PF02518"/>
    </source>
</evidence>
<dbReference type="Gene3D" id="3.30.565.10">
    <property type="entry name" value="Histidine kinase-like ATPase, C-terminal domain"/>
    <property type="match status" value="1"/>
</dbReference>
<dbReference type="AlphaFoldDB" id="A0A3M8XAI1"/>
<keyword evidence="3" id="KW-0597">Phosphoprotein</keyword>
<keyword evidence="10" id="KW-0472">Membrane</keyword>
<dbReference type="Pfam" id="PF02518">
    <property type="entry name" value="HATPase_c"/>
    <property type="match status" value="1"/>
</dbReference>
<evidence type="ECO:0000256" key="9">
    <source>
        <dbReference type="SAM" id="MobiDB-lite"/>
    </source>
</evidence>
<dbReference type="InterPro" id="IPR011712">
    <property type="entry name" value="Sig_transdc_His_kin_sub3_dim/P"/>
</dbReference>
<evidence type="ECO:0000256" key="6">
    <source>
        <dbReference type="ARBA" id="ARBA00022777"/>
    </source>
</evidence>
<evidence type="ECO:0000256" key="2">
    <source>
        <dbReference type="ARBA" id="ARBA00012438"/>
    </source>
</evidence>
<evidence type="ECO:0000256" key="4">
    <source>
        <dbReference type="ARBA" id="ARBA00022679"/>
    </source>
</evidence>
<organism evidence="13 14">
    <name type="scientific">Streptomyces botrytidirepellens</name>
    <dbReference type="NCBI Taxonomy" id="2486417"/>
    <lineage>
        <taxon>Bacteria</taxon>
        <taxon>Bacillati</taxon>
        <taxon>Actinomycetota</taxon>
        <taxon>Actinomycetes</taxon>
        <taxon>Kitasatosporales</taxon>
        <taxon>Streptomycetaceae</taxon>
        <taxon>Streptomyces</taxon>
    </lineage>
</organism>
<dbReference type="Pfam" id="PF07730">
    <property type="entry name" value="HisKA_3"/>
    <property type="match status" value="1"/>
</dbReference>
<keyword evidence="5" id="KW-0547">Nucleotide-binding</keyword>
<protein>
    <recommendedName>
        <fullName evidence="2">histidine kinase</fullName>
        <ecNumber evidence="2">2.7.13.3</ecNumber>
    </recommendedName>
</protein>
<proteinExistence type="predicted"/>
<dbReference type="GO" id="GO:0005524">
    <property type="term" value="F:ATP binding"/>
    <property type="evidence" value="ECO:0007669"/>
    <property type="project" value="UniProtKB-KW"/>
</dbReference>
<dbReference type="EMBL" id="RIBZ01000005">
    <property type="protein sequence ID" value="RNG39402.1"/>
    <property type="molecule type" value="Genomic_DNA"/>
</dbReference>
<dbReference type="EC" id="2.7.13.3" evidence="2"/>
<evidence type="ECO:0000259" key="12">
    <source>
        <dbReference type="Pfam" id="PF07730"/>
    </source>
</evidence>
<evidence type="ECO:0000256" key="1">
    <source>
        <dbReference type="ARBA" id="ARBA00000085"/>
    </source>
</evidence>
<dbReference type="PANTHER" id="PTHR24421">
    <property type="entry name" value="NITRATE/NITRITE SENSOR PROTEIN NARX-RELATED"/>
    <property type="match status" value="1"/>
</dbReference>
<dbReference type="InterPro" id="IPR036890">
    <property type="entry name" value="HATPase_C_sf"/>
</dbReference>
<dbReference type="GO" id="GO:0046983">
    <property type="term" value="F:protein dimerization activity"/>
    <property type="evidence" value="ECO:0007669"/>
    <property type="project" value="InterPro"/>
</dbReference>
<feature type="transmembrane region" description="Helical" evidence="10">
    <location>
        <begin position="344"/>
        <end position="366"/>
    </location>
</feature>